<keyword evidence="3" id="KW-1185">Reference proteome</keyword>
<dbReference type="EMBL" id="JAUEPN010000006">
    <property type="protein sequence ID" value="KAK3293288.1"/>
    <property type="molecule type" value="Genomic_DNA"/>
</dbReference>
<evidence type="ECO:0000313" key="3">
    <source>
        <dbReference type="Proteomes" id="UP001278766"/>
    </source>
</evidence>
<evidence type="ECO:0000313" key="2">
    <source>
        <dbReference type="EMBL" id="KAK3293288.1"/>
    </source>
</evidence>
<organism evidence="2 3">
    <name type="scientific">Chaetomium fimeti</name>
    <dbReference type="NCBI Taxonomy" id="1854472"/>
    <lineage>
        <taxon>Eukaryota</taxon>
        <taxon>Fungi</taxon>
        <taxon>Dikarya</taxon>
        <taxon>Ascomycota</taxon>
        <taxon>Pezizomycotina</taxon>
        <taxon>Sordariomycetes</taxon>
        <taxon>Sordariomycetidae</taxon>
        <taxon>Sordariales</taxon>
        <taxon>Chaetomiaceae</taxon>
        <taxon>Chaetomium</taxon>
    </lineage>
</organism>
<feature type="compositionally biased region" description="Low complexity" evidence="1">
    <location>
        <begin position="141"/>
        <end position="169"/>
    </location>
</feature>
<accession>A0AAE0HB23</accession>
<dbReference type="RefSeq" id="XP_062656802.1">
    <property type="nucleotide sequence ID" value="XM_062806794.1"/>
</dbReference>
<feature type="compositionally biased region" description="Low complexity" evidence="1">
    <location>
        <begin position="1"/>
        <end position="20"/>
    </location>
</feature>
<feature type="region of interest" description="Disordered" evidence="1">
    <location>
        <begin position="1"/>
        <end position="25"/>
    </location>
</feature>
<reference evidence="2" key="2">
    <citation type="submission" date="2023-06" db="EMBL/GenBank/DDBJ databases">
        <authorList>
            <consortium name="Lawrence Berkeley National Laboratory"/>
            <person name="Haridas S."/>
            <person name="Hensen N."/>
            <person name="Bonometti L."/>
            <person name="Westerberg I."/>
            <person name="Brannstrom I.O."/>
            <person name="Guillou S."/>
            <person name="Cros-Aarteil S."/>
            <person name="Calhoun S."/>
            <person name="Kuo A."/>
            <person name="Mondo S."/>
            <person name="Pangilinan J."/>
            <person name="Riley R."/>
            <person name="Labutti K."/>
            <person name="Andreopoulos B."/>
            <person name="Lipzen A."/>
            <person name="Chen C."/>
            <person name="Yanf M."/>
            <person name="Daum C."/>
            <person name="Ng V."/>
            <person name="Clum A."/>
            <person name="Steindorff A."/>
            <person name="Ohm R."/>
            <person name="Martin F."/>
            <person name="Silar P."/>
            <person name="Natvig D."/>
            <person name="Lalanne C."/>
            <person name="Gautier V."/>
            <person name="Ament-Velasquez S.L."/>
            <person name="Kruys A."/>
            <person name="Hutchinson M.I."/>
            <person name="Powell A.J."/>
            <person name="Barry K."/>
            <person name="Miller A.N."/>
            <person name="Grigoriev I.V."/>
            <person name="Debuchy R."/>
            <person name="Gladieux P."/>
            <person name="Thoren M.H."/>
            <person name="Johannesson H."/>
        </authorList>
    </citation>
    <scope>NUCLEOTIDE SEQUENCE</scope>
    <source>
        <strain evidence="2">CBS 168.71</strain>
    </source>
</reference>
<evidence type="ECO:0000256" key="1">
    <source>
        <dbReference type="SAM" id="MobiDB-lite"/>
    </source>
</evidence>
<dbReference type="AlphaFoldDB" id="A0AAE0HB23"/>
<feature type="region of interest" description="Disordered" evidence="1">
    <location>
        <begin position="87"/>
        <end position="221"/>
    </location>
</feature>
<sequence>MPPRASKAAADAAGEGQPGASANNINGVIPTASEVKFIFAFIGNLKSKPDVNWEELAATMGLAGKKSAYERWRLMRIKFGITLSEEGEAAAPGSARKGKKTAAAKAAKNDNDDDNDDETGDGNGAEPKSAPATPAKRGRKPASAAGTPASAAGKKRAAAAAAAAAIAADAGGGSSPADDEDMGSPTKKVKGKAAAAVEEDSPLSSVPGMTADEDSGNEMAV</sequence>
<protein>
    <submittedName>
        <fullName evidence="2">Uncharacterized protein</fullName>
    </submittedName>
</protein>
<gene>
    <name evidence="2" type="ORF">B0H64DRAFT_444559</name>
</gene>
<feature type="compositionally biased region" description="Acidic residues" evidence="1">
    <location>
        <begin position="211"/>
        <end position="221"/>
    </location>
</feature>
<proteinExistence type="predicted"/>
<dbReference type="GeneID" id="87843742"/>
<reference evidence="2" key="1">
    <citation type="journal article" date="2023" name="Mol. Phylogenet. Evol.">
        <title>Genome-scale phylogeny and comparative genomics of the fungal order Sordariales.</title>
        <authorList>
            <person name="Hensen N."/>
            <person name="Bonometti L."/>
            <person name="Westerberg I."/>
            <person name="Brannstrom I.O."/>
            <person name="Guillou S."/>
            <person name="Cros-Aarteil S."/>
            <person name="Calhoun S."/>
            <person name="Haridas S."/>
            <person name="Kuo A."/>
            <person name="Mondo S."/>
            <person name="Pangilinan J."/>
            <person name="Riley R."/>
            <person name="LaButti K."/>
            <person name="Andreopoulos B."/>
            <person name="Lipzen A."/>
            <person name="Chen C."/>
            <person name="Yan M."/>
            <person name="Daum C."/>
            <person name="Ng V."/>
            <person name="Clum A."/>
            <person name="Steindorff A."/>
            <person name="Ohm R.A."/>
            <person name="Martin F."/>
            <person name="Silar P."/>
            <person name="Natvig D.O."/>
            <person name="Lalanne C."/>
            <person name="Gautier V."/>
            <person name="Ament-Velasquez S.L."/>
            <person name="Kruys A."/>
            <person name="Hutchinson M.I."/>
            <person name="Powell A.J."/>
            <person name="Barry K."/>
            <person name="Miller A.N."/>
            <person name="Grigoriev I.V."/>
            <person name="Debuchy R."/>
            <person name="Gladieux P."/>
            <person name="Hiltunen Thoren M."/>
            <person name="Johannesson H."/>
        </authorList>
    </citation>
    <scope>NUCLEOTIDE SEQUENCE</scope>
    <source>
        <strain evidence="2">CBS 168.71</strain>
    </source>
</reference>
<comment type="caution">
    <text evidence="2">The sequence shown here is derived from an EMBL/GenBank/DDBJ whole genome shotgun (WGS) entry which is preliminary data.</text>
</comment>
<name>A0AAE0HB23_9PEZI</name>
<feature type="compositionally biased region" description="Acidic residues" evidence="1">
    <location>
        <begin position="111"/>
        <end position="120"/>
    </location>
</feature>
<dbReference type="Proteomes" id="UP001278766">
    <property type="component" value="Unassembled WGS sequence"/>
</dbReference>